<sequence>MTIMLWCLLAIIVMPILAKAPLAYAMHQINGYDNAHPRDQQAKLTGFGARALAAHKNSFEAIAYFAPAVLAVIAVDAIDSLAQTLALIFVATRSFYVVSYWLNYDKLRSTFWMIGFGCALALIIRLL</sequence>
<gene>
    <name evidence="6" type="ORF">QTP81_02545</name>
</gene>
<keyword evidence="2 5" id="KW-0812">Transmembrane</keyword>
<feature type="transmembrane region" description="Helical" evidence="5">
    <location>
        <begin position="85"/>
        <end position="103"/>
    </location>
</feature>
<reference evidence="6 7" key="1">
    <citation type="submission" date="2023-06" db="EMBL/GenBank/DDBJ databases">
        <title>Alteromonas sp. ASW11-36 isolated from intertidal sand.</title>
        <authorList>
            <person name="Li Y."/>
        </authorList>
    </citation>
    <scope>NUCLEOTIDE SEQUENCE [LARGE SCALE GENOMIC DNA]</scope>
    <source>
        <strain evidence="6 7">ASW11-36</strain>
    </source>
</reference>
<dbReference type="Pfam" id="PF01124">
    <property type="entry name" value="MAPEG"/>
    <property type="match status" value="1"/>
</dbReference>
<evidence type="ECO:0000256" key="3">
    <source>
        <dbReference type="ARBA" id="ARBA00022989"/>
    </source>
</evidence>
<name>A0ABT7STF7_9ALTE</name>
<dbReference type="Gene3D" id="1.20.120.550">
    <property type="entry name" value="Membrane associated eicosanoid/glutathione metabolism-like domain"/>
    <property type="match status" value="1"/>
</dbReference>
<feature type="transmembrane region" description="Helical" evidence="5">
    <location>
        <begin position="109"/>
        <end position="126"/>
    </location>
</feature>
<evidence type="ECO:0000313" key="7">
    <source>
        <dbReference type="Proteomes" id="UP001234343"/>
    </source>
</evidence>
<comment type="caution">
    <text evidence="6">The sequence shown here is derived from an EMBL/GenBank/DDBJ whole genome shotgun (WGS) entry which is preliminary data.</text>
</comment>
<dbReference type="InterPro" id="IPR023352">
    <property type="entry name" value="MAPEG-like_dom_sf"/>
</dbReference>
<proteinExistence type="predicted"/>
<evidence type="ECO:0000256" key="1">
    <source>
        <dbReference type="ARBA" id="ARBA00004370"/>
    </source>
</evidence>
<organism evidence="6 7">
    <name type="scientific">Alteromonas arenosi</name>
    <dbReference type="NCBI Taxonomy" id="3055817"/>
    <lineage>
        <taxon>Bacteria</taxon>
        <taxon>Pseudomonadati</taxon>
        <taxon>Pseudomonadota</taxon>
        <taxon>Gammaproteobacteria</taxon>
        <taxon>Alteromonadales</taxon>
        <taxon>Alteromonadaceae</taxon>
        <taxon>Alteromonas/Salinimonas group</taxon>
        <taxon>Alteromonas</taxon>
    </lineage>
</organism>
<comment type="subcellular location">
    <subcellularLocation>
        <location evidence="1">Membrane</location>
    </subcellularLocation>
</comment>
<dbReference type="InterPro" id="IPR001129">
    <property type="entry name" value="Membr-assoc_MAPEG"/>
</dbReference>
<accession>A0ABT7STF7</accession>
<dbReference type="SUPFAM" id="SSF161084">
    <property type="entry name" value="MAPEG domain-like"/>
    <property type="match status" value="1"/>
</dbReference>
<dbReference type="PANTHER" id="PTHR35371">
    <property type="entry name" value="INNER MEMBRANE PROTEIN"/>
    <property type="match status" value="1"/>
</dbReference>
<keyword evidence="7" id="KW-1185">Reference proteome</keyword>
<evidence type="ECO:0000313" key="6">
    <source>
        <dbReference type="EMBL" id="MDM7859483.1"/>
    </source>
</evidence>
<protein>
    <submittedName>
        <fullName evidence="6">MAPEG family protein</fullName>
    </submittedName>
</protein>
<evidence type="ECO:0000256" key="2">
    <source>
        <dbReference type="ARBA" id="ARBA00022692"/>
    </source>
</evidence>
<evidence type="ECO:0000256" key="4">
    <source>
        <dbReference type="ARBA" id="ARBA00023136"/>
    </source>
</evidence>
<dbReference type="RefSeq" id="WP_289363500.1">
    <property type="nucleotide sequence ID" value="NZ_JAUCBP010000002.1"/>
</dbReference>
<dbReference type="EMBL" id="JAUCBP010000002">
    <property type="protein sequence ID" value="MDM7859483.1"/>
    <property type="molecule type" value="Genomic_DNA"/>
</dbReference>
<evidence type="ECO:0000256" key="5">
    <source>
        <dbReference type="SAM" id="Phobius"/>
    </source>
</evidence>
<dbReference type="Proteomes" id="UP001234343">
    <property type="component" value="Unassembled WGS sequence"/>
</dbReference>
<keyword evidence="3 5" id="KW-1133">Transmembrane helix</keyword>
<keyword evidence="4 5" id="KW-0472">Membrane</keyword>
<dbReference type="PANTHER" id="PTHR35371:SF1">
    <property type="entry name" value="BLR7753 PROTEIN"/>
    <property type="match status" value="1"/>
</dbReference>